<keyword evidence="2" id="KW-1185">Reference proteome</keyword>
<dbReference type="EMBL" id="CAVNYO010000005">
    <property type="protein sequence ID" value="CAK5261993.1"/>
    <property type="molecule type" value="Genomic_DNA"/>
</dbReference>
<reference evidence="1" key="1">
    <citation type="submission" date="2023-11" db="EMBL/GenBank/DDBJ databases">
        <authorList>
            <person name="De Vega J J."/>
            <person name="De Vega J J."/>
        </authorList>
    </citation>
    <scope>NUCLEOTIDE SEQUENCE</scope>
</reference>
<protein>
    <submittedName>
        <fullName evidence="1">Uncharacterized protein</fullName>
    </submittedName>
</protein>
<evidence type="ECO:0000313" key="1">
    <source>
        <dbReference type="EMBL" id="CAK5261993.1"/>
    </source>
</evidence>
<evidence type="ECO:0000313" key="2">
    <source>
        <dbReference type="Proteomes" id="UP001295794"/>
    </source>
</evidence>
<gene>
    <name evidence="1" type="ORF">MYCIT1_LOCUS366</name>
</gene>
<organism evidence="1 2">
    <name type="scientific">Mycena citricolor</name>
    <dbReference type="NCBI Taxonomy" id="2018698"/>
    <lineage>
        <taxon>Eukaryota</taxon>
        <taxon>Fungi</taxon>
        <taxon>Dikarya</taxon>
        <taxon>Basidiomycota</taxon>
        <taxon>Agaricomycotina</taxon>
        <taxon>Agaricomycetes</taxon>
        <taxon>Agaricomycetidae</taxon>
        <taxon>Agaricales</taxon>
        <taxon>Marasmiineae</taxon>
        <taxon>Mycenaceae</taxon>
        <taxon>Mycena</taxon>
    </lineage>
</organism>
<dbReference type="Proteomes" id="UP001295794">
    <property type="component" value="Unassembled WGS sequence"/>
</dbReference>
<dbReference type="AlphaFoldDB" id="A0AAD2GT78"/>
<name>A0AAD2GT78_9AGAR</name>
<accession>A0AAD2GT78</accession>
<sequence length="50" mass="5574">MHLVRGLRFDWGTSKTGAKTTTSFGDCRGQDRLTALSSCLRTCGDLQRLR</sequence>
<comment type="caution">
    <text evidence="1">The sequence shown here is derived from an EMBL/GenBank/DDBJ whole genome shotgun (WGS) entry which is preliminary data.</text>
</comment>
<proteinExistence type="predicted"/>